<evidence type="ECO:0000313" key="1">
    <source>
        <dbReference type="EMBL" id="MBO8416649.1"/>
    </source>
</evidence>
<dbReference type="EMBL" id="JADINH010000193">
    <property type="protein sequence ID" value="MBO8416649.1"/>
    <property type="molecule type" value="Genomic_DNA"/>
</dbReference>
<sequence>MIFKKLLTSITLVAILICTGCTDDTLQTVKSAKLSYNPDVTVEQALNNYKGFSADSIKWEGKDGTASFSSEDSTFLEGINKIKSFIPENKVDAEKLKVFDLKSANVYIKFTVDSNKKVEVTNCDLELVWNDGVKRLYPAGKEEPVFKTRLTDYFNNKPAFDDVINVGDLPPIGYFMMFGVMYQIMDALYYDKDVDNIFNFN</sequence>
<protein>
    <submittedName>
        <fullName evidence="1">Uncharacterized protein</fullName>
    </submittedName>
</protein>
<gene>
    <name evidence="1" type="ORF">IAB19_09735</name>
</gene>
<name>A0A9D9GU53_9GAMM</name>
<dbReference type="AlphaFoldDB" id="A0A9D9GU53"/>
<evidence type="ECO:0000313" key="2">
    <source>
        <dbReference type="Proteomes" id="UP000823631"/>
    </source>
</evidence>
<accession>A0A9D9GU53</accession>
<proteinExistence type="predicted"/>
<comment type="caution">
    <text evidence="1">The sequence shown here is derived from an EMBL/GenBank/DDBJ whole genome shotgun (WGS) entry which is preliminary data.</text>
</comment>
<reference evidence="1" key="2">
    <citation type="journal article" date="2021" name="PeerJ">
        <title>Extensive microbial diversity within the chicken gut microbiome revealed by metagenomics and culture.</title>
        <authorList>
            <person name="Gilroy R."/>
            <person name="Ravi A."/>
            <person name="Getino M."/>
            <person name="Pursley I."/>
            <person name="Horton D.L."/>
            <person name="Alikhan N.F."/>
            <person name="Baker D."/>
            <person name="Gharbi K."/>
            <person name="Hall N."/>
            <person name="Watson M."/>
            <person name="Adriaenssens E.M."/>
            <person name="Foster-Nyarko E."/>
            <person name="Jarju S."/>
            <person name="Secka A."/>
            <person name="Antonio M."/>
            <person name="Oren A."/>
            <person name="Chaudhuri R.R."/>
            <person name="La Ragione R."/>
            <person name="Hildebrand F."/>
            <person name="Pallen M.J."/>
        </authorList>
    </citation>
    <scope>NUCLEOTIDE SEQUENCE</scope>
    <source>
        <strain evidence="1">17213</strain>
    </source>
</reference>
<organism evidence="1 2">
    <name type="scientific">Candidatus Avisuccinivibrio stercorigallinarum</name>
    <dbReference type="NCBI Taxonomy" id="2840704"/>
    <lineage>
        <taxon>Bacteria</taxon>
        <taxon>Pseudomonadati</taxon>
        <taxon>Pseudomonadota</taxon>
        <taxon>Gammaproteobacteria</taxon>
        <taxon>Aeromonadales</taxon>
        <taxon>Succinivibrionaceae</taxon>
        <taxon>Succinivibrionaceae incertae sedis</taxon>
        <taxon>Candidatus Avisuccinivibrio</taxon>
    </lineage>
</organism>
<reference evidence="1" key="1">
    <citation type="submission" date="2020-10" db="EMBL/GenBank/DDBJ databases">
        <authorList>
            <person name="Gilroy R."/>
        </authorList>
    </citation>
    <scope>NUCLEOTIDE SEQUENCE</scope>
    <source>
        <strain evidence="1">17213</strain>
    </source>
</reference>
<dbReference type="Proteomes" id="UP000823631">
    <property type="component" value="Unassembled WGS sequence"/>
</dbReference>